<comment type="caution">
    <text evidence="6">The sequence shown here is derived from an EMBL/GenBank/DDBJ whole genome shotgun (WGS) entry which is preliminary data.</text>
</comment>
<dbReference type="GO" id="GO:0008270">
    <property type="term" value="F:zinc ion binding"/>
    <property type="evidence" value="ECO:0007669"/>
    <property type="project" value="UniProtKB-KW"/>
</dbReference>
<dbReference type="GO" id="GO:0036159">
    <property type="term" value="P:inner dynein arm assembly"/>
    <property type="evidence" value="ECO:0007669"/>
    <property type="project" value="TreeGrafter"/>
</dbReference>
<keyword evidence="2 4" id="KW-0863">Zinc-finger</keyword>
<dbReference type="Proteomes" id="UP001107558">
    <property type="component" value="Chromosome 1"/>
</dbReference>
<reference evidence="6" key="1">
    <citation type="submission" date="2021-03" db="EMBL/GenBank/DDBJ databases">
        <title>Chromosome level genome of the anhydrobiotic midge Polypedilum vanderplanki.</title>
        <authorList>
            <person name="Yoshida Y."/>
            <person name="Kikawada T."/>
            <person name="Gusev O."/>
        </authorList>
    </citation>
    <scope>NUCLEOTIDE SEQUENCE</scope>
    <source>
        <strain evidence="6">NIAS01</strain>
        <tissue evidence="6">Whole body or cell culture</tissue>
    </source>
</reference>
<feature type="domain" description="MYND-type" evidence="5">
    <location>
        <begin position="405"/>
        <end position="454"/>
    </location>
</feature>
<evidence type="ECO:0000256" key="1">
    <source>
        <dbReference type="ARBA" id="ARBA00022723"/>
    </source>
</evidence>
<evidence type="ECO:0000313" key="6">
    <source>
        <dbReference type="EMBL" id="KAG5682389.1"/>
    </source>
</evidence>
<evidence type="ECO:0000256" key="4">
    <source>
        <dbReference type="PROSITE-ProRule" id="PRU00134"/>
    </source>
</evidence>
<dbReference type="GO" id="GO:0036158">
    <property type="term" value="P:outer dynein arm assembly"/>
    <property type="evidence" value="ECO:0007669"/>
    <property type="project" value="TreeGrafter"/>
</dbReference>
<evidence type="ECO:0000256" key="3">
    <source>
        <dbReference type="ARBA" id="ARBA00022833"/>
    </source>
</evidence>
<keyword evidence="7" id="KW-1185">Reference proteome</keyword>
<evidence type="ECO:0000256" key="2">
    <source>
        <dbReference type="ARBA" id="ARBA00022771"/>
    </source>
</evidence>
<dbReference type="Gene3D" id="6.10.140.2220">
    <property type="match status" value="1"/>
</dbReference>
<gene>
    <name evidence="6" type="ORF">PVAND_011742</name>
</gene>
<accession>A0A9J6CKB1</accession>
<dbReference type="InterPro" id="IPR002893">
    <property type="entry name" value="Znf_MYND"/>
</dbReference>
<organism evidence="6 7">
    <name type="scientific">Polypedilum vanderplanki</name>
    <name type="common">Sleeping chironomid midge</name>
    <dbReference type="NCBI Taxonomy" id="319348"/>
    <lineage>
        <taxon>Eukaryota</taxon>
        <taxon>Metazoa</taxon>
        <taxon>Ecdysozoa</taxon>
        <taxon>Arthropoda</taxon>
        <taxon>Hexapoda</taxon>
        <taxon>Insecta</taxon>
        <taxon>Pterygota</taxon>
        <taxon>Neoptera</taxon>
        <taxon>Endopterygota</taxon>
        <taxon>Diptera</taxon>
        <taxon>Nematocera</taxon>
        <taxon>Chironomoidea</taxon>
        <taxon>Chironomidae</taxon>
        <taxon>Chironominae</taxon>
        <taxon>Polypedilum</taxon>
        <taxon>Polypedilum</taxon>
    </lineage>
</organism>
<dbReference type="GO" id="GO:0044458">
    <property type="term" value="P:motile cilium assembly"/>
    <property type="evidence" value="ECO:0007669"/>
    <property type="project" value="TreeGrafter"/>
</dbReference>
<dbReference type="GO" id="GO:0034451">
    <property type="term" value="C:centriolar satellite"/>
    <property type="evidence" value="ECO:0007669"/>
    <property type="project" value="TreeGrafter"/>
</dbReference>
<dbReference type="OrthoDB" id="432970at2759"/>
<dbReference type="GO" id="GO:0005737">
    <property type="term" value="C:cytoplasm"/>
    <property type="evidence" value="ECO:0007669"/>
    <property type="project" value="TreeGrafter"/>
</dbReference>
<evidence type="ECO:0000259" key="5">
    <source>
        <dbReference type="PROSITE" id="PS50865"/>
    </source>
</evidence>
<sequence length="460" mass="53372">MISNIISQEEIDLFVQSIRKYDIEDIGSKSWCEFHEILIKLSQQAIIEASEHREEIVKELLIIHDKLPDLIHGVYTIVVWRAKVLPKLLENSDLPASFFIYTILYHELIIISLLETVLYHENSCESLGELVLDLIDYCVNGITQLIGLIHSGVQNLIEKNIELSTIDELKIHQNEIIFNLAMKDITILSYLSDKISTLSVSASRRLTQTHDVPCLLAELLTLRPWLRKTKNFEKFIDGKWKIVEGDEILKVSKVEVQTWFCLRNILFHRETFQQYEINAFRQRELGKCSALLNDVILDQLPPLIELKQFLCTLQVSQDIANGLNNLILEVIPEIKDKIIEKAKRTGWKNIIEKHKKLFVDMKENEVVEIAKRLSDAYNFEFMADFEEQQQVKNKNQTENETIRCCSTCSKPAEKKCSRCEVAFYCCRECQVKDWILYDVDANTKTGYLVPEDNCGIEIDI</sequence>
<dbReference type="InterPro" id="IPR052298">
    <property type="entry name" value="ZMYND10"/>
</dbReference>
<dbReference type="PANTHER" id="PTHR13244">
    <property type="entry name" value="ZINC FINGER MYND DOMAIN CONTAINING PROTEIN 10"/>
    <property type="match status" value="1"/>
</dbReference>
<protein>
    <recommendedName>
        <fullName evidence="5">MYND-type domain-containing protein</fullName>
    </recommendedName>
</protein>
<evidence type="ECO:0000313" key="7">
    <source>
        <dbReference type="Proteomes" id="UP001107558"/>
    </source>
</evidence>
<proteinExistence type="predicted"/>
<dbReference type="PROSITE" id="PS50865">
    <property type="entry name" value="ZF_MYND_2"/>
    <property type="match status" value="1"/>
</dbReference>
<keyword evidence="1" id="KW-0479">Metal-binding</keyword>
<dbReference type="Pfam" id="PF01753">
    <property type="entry name" value="zf-MYND"/>
    <property type="match status" value="1"/>
</dbReference>
<dbReference type="SUPFAM" id="SSF144232">
    <property type="entry name" value="HIT/MYND zinc finger-like"/>
    <property type="match status" value="1"/>
</dbReference>
<name>A0A9J6CKB1_POLVA</name>
<keyword evidence="3" id="KW-0862">Zinc</keyword>
<dbReference type="EMBL" id="JADBJN010000001">
    <property type="protein sequence ID" value="KAG5682389.1"/>
    <property type="molecule type" value="Genomic_DNA"/>
</dbReference>
<dbReference type="PANTHER" id="PTHR13244:SF7">
    <property type="entry name" value="ZINC FINGER MYND DOMAIN-CONTAINING PROTEIN 10"/>
    <property type="match status" value="1"/>
</dbReference>
<dbReference type="AlphaFoldDB" id="A0A9J6CKB1"/>